<feature type="region of interest" description="Disordered" evidence="1">
    <location>
        <begin position="150"/>
        <end position="198"/>
    </location>
</feature>
<gene>
    <name evidence="2" type="ORF">EZS28_005447</name>
</gene>
<dbReference type="Proteomes" id="UP000324800">
    <property type="component" value="Unassembled WGS sequence"/>
</dbReference>
<evidence type="ECO:0000313" key="2">
    <source>
        <dbReference type="EMBL" id="KAA6399030.1"/>
    </source>
</evidence>
<comment type="caution">
    <text evidence="2">The sequence shown here is derived from an EMBL/GenBank/DDBJ whole genome shotgun (WGS) entry which is preliminary data.</text>
</comment>
<dbReference type="EMBL" id="SNRW01000833">
    <property type="protein sequence ID" value="KAA6399030.1"/>
    <property type="molecule type" value="Genomic_DNA"/>
</dbReference>
<sequence>MRLTSFYESQKLKKITEQNNNAIHIDTGWGFRSRTSEQHDEFKEDFVNDSQYLEIRPLDKNNKKHKHRKHQRSVGQPPWTTVQLDELSGTAKEGSRPVKQKIEIEITHLQKAKDSPSNINKPTKKVASSTDGIASGQVGVAGTKPINIQTALSTQLEGNPNREPKIENKGGRTPVRGKATSTNTSVVANQNQSEDQQR</sequence>
<feature type="compositionally biased region" description="Polar residues" evidence="1">
    <location>
        <begin position="115"/>
        <end position="131"/>
    </location>
</feature>
<name>A0A5J4WVQ7_9EUKA</name>
<feature type="region of interest" description="Disordered" evidence="1">
    <location>
        <begin position="110"/>
        <end position="131"/>
    </location>
</feature>
<feature type="compositionally biased region" description="Polar residues" evidence="1">
    <location>
        <begin position="179"/>
        <end position="198"/>
    </location>
</feature>
<reference evidence="2 3" key="1">
    <citation type="submission" date="2019-03" db="EMBL/GenBank/DDBJ databases">
        <title>Single cell metagenomics reveals metabolic interactions within the superorganism composed of flagellate Streblomastix strix and complex community of Bacteroidetes bacteria on its surface.</title>
        <authorList>
            <person name="Treitli S.C."/>
            <person name="Kolisko M."/>
            <person name="Husnik F."/>
            <person name="Keeling P."/>
            <person name="Hampl V."/>
        </authorList>
    </citation>
    <scope>NUCLEOTIDE SEQUENCE [LARGE SCALE GENOMIC DNA]</scope>
    <source>
        <strain evidence="2">ST1C</strain>
    </source>
</reference>
<dbReference type="AlphaFoldDB" id="A0A5J4WVQ7"/>
<proteinExistence type="predicted"/>
<evidence type="ECO:0000313" key="3">
    <source>
        <dbReference type="Proteomes" id="UP000324800"/>
    </source>
</evidence>
<protein>
    <submittedName>
        <fullName evidence="2">Uncharacterized protein</fullName>
    </submittedName>
</protein>
<evidence type="ECO:0000256" key="1">
    <source>
        <dbReference type="SAM" id="MobiDB-lite"/>
    </source>
</evidence>
<organism evidence="2 3">
    <name type="scientific">Streblomastix strix</name>
    <dbReference type="NCBI Taxonomy" id="222440"/>
    <lineage>
        <taxon>Eukaryota</taxon>
        <taxon>Metamonada</taxon>
        <taxon>Preaxostyla</taxon>
        <taxon>Oxymonadida</taxon>
        <taxon>Streblomastigidae</taxon>
        <taxon>Streblomastix</taxon>
    </lineage>
</organism>
<feature type="compositionally biased region" description="Basic and acidic residues" evidence="1">
    <location>
        <begin position="160"/>
        <end position="170"/>
    </location>
</feature>
<accession>A0A5J4WVQ7</accession>